<proteinExistence type="predicted"/>
<dbReference type="EMBL" id="ML179249">
    <property type="protein sequence ID" value="THU93455.1"/>
    <property type="molecule type" value="Genomic_DNA"/>
</dbReference>
<sequence length="253" mass="28172">MATATVHDNGMEKKYEFVMQISSERSTTAVAALCENRRTSRAWESVDRADSMSTAMKSGGAIGMKGILAASKKTVTRVVFRFGKKPSTSDPEAQSGMNDVHALMTHAKHYSRSLNAKSSLILFNKKYHLVSMPDHYRKNSKYETSMKLSLEDTLGQYDFDQQAICIDSVVFRHLQSSTYEPGRQNLPRLRLLFKLRSKHKLQPGGLSLSSQGVNYPADVPELLEGGNKVKFISKSRSITFNSLLITARTANNA</sequence>
<evidence type="ECO:0000313" key="2">
    <source>
        <dbReference type="Proteomes" id="UP000297245"/>
    </source>
</evidence>
<name>A0A4V4HF44_DENBC</name>
<gene>
    <name evidence="1" type="ORF">K435DRAFT_903791</name>
</gene>
<protein>
    <submittedName>
        <fullName evidence="1">Uncharacterized protein</fullName>
    </submittedName>
</protein>
<organism evidence="1 2">
    <name type="scientific">Dendrothele bispora (strain CBS 962.96)</name>
    <dbReference type="NCBI Taxonomy" id="1314807"/>
    <lineage>
        <taxon>Eukaryota</taxon>
        <taxon>Fungi</taxon>
        <taxon>Dikarya</taxon>
        <taxon>Basidiomycota</taxon>
        <taxon>Agaricomycotina</taxon>
        <taxon>Agaricomycetes</taxon>
        <taxon>Agaricomycetidae</taxon>
        <taxon>Agaricales</taxon>
        <taxon>Agaricales incertae sedis</taxon>
        <taxon>Dendrothele</taxon>
    </lineage>
</organism>
<accession>A0A4V4HF44</accession>
<reference evidence="1 2" key="1">
    <citation type="journal article" date="2019" name="Nat. Ecol. Evol.">
        <title>Megaphylogeny resolves global patterns of mushroom evolution.</title>
        <authorList>
            <person name="Varga T."/>
            <person name="Krizsan K."/>
            <person name="Foldi C."/>
            <person name="Dima B."/>
            <person name="Sanchez-Garcia M."/>
            <person name="Sanchez-Ramirez S."/>
            <person name="Szollosi G.J."/>
            <person name="Szarkandi J.G."/>
            <person name="Papp V."/>
            <person name="Albert L."/>
            <person name="Andreopoulos W."/>
            <person name="Angelini C."/>
            <person name="Antonin V."/>
            <person name="Barry K.W."/>
            <person name="Bougher N.L."/>
            <person name="Buchanan P."/>
            <person name="Buyck B."/>
            <person name="Bense V."/>
            <person name="Catcheside P."/>
            <person name="Chovatia M."/>
            <person name="Cooper J."/>
            <person name="Damon W."/>
            <person name="Desjardin D."/>
            <person name="Finy P."/>
            <person name="Geml J."/>
            <person name="Haridas S."/>
            <person name="Hughes K."/>
            <person name="Justo A."/>
            <person name="Karasinski D."/>
            <person name="Kautmanova I."/>
            <person name="Kiss B."/>
            <person name="Kocsube S."/>
            <person name="Kotiranta H."/>
            <person name="LaButti K.M."/>
            <person name="Lechner B.E."/>
            <person name="Liimatainen K."/>
            <person name="Lipzen A."/>
            <person name="Lukacs Z."/>
            <person name="Mihaltcheva S."/>
            <person name="Morgado L.N."/>
            <person name="Niskanen T."/>
            <person name="Noordeloos M.E."/>
            <person name="Ohm R.A."/>
            <person name="Ortiz-Santana B."/>
            <person name="Ovrebo C."/>
            <person name="Racz N."/>
            <person name="Riley R."/>
            <person name="Savchenko A."/>
            <person name="Shiryaev A."/>
            <person name="Soop K."/>
            <person name="Spirin V."/>
            <person name="Szebenyi C."/>
            <person name="Tomsovsky M."/>
            <person name="Tulloss R.E."/>
            <person name="Uehling J."/>
            <person name="Grigoriev I.V."/>
            <person name="Vagvolgyi C."/>
            <person name="Papp T."/>
            <person name="Martin F.M."/>
            <person name="Miettinen O."/>
            <person name="Hibbett D.S."/>
            <person name="Nagy L.G."/>
        </authorList>
    </citation>
    <scope>NUCLEOTIDE SEQUENCE [LARGE SCALE GENOMIC DNA]</scope>
    <source>
        <strain evidence="1 2">CBS 962.96</strain>
    </source>
</reference>
<keyword evidence="2" id="KW-1185">Reference proteome</keyword>
<evidence type="ECO:0000313" key="1">
    <source>
        <dbReference type="EMBL" id="THU93455.1"/>
    </source>
</evidence>
<dbReference type="AlphaFoldDB" id="A0A4V4HF44"/>
<dbReference type="Proteomes" id="UP000297245">
    <property type="component" value="Unassembled WGS sequence"/>
</dbReference>